<dbReference type="GO" id="GO:0008703">
    <property type="term" value="F:5-amino-6-(5-phosphoribosylamino)uracil reductase activity"/>
    <property type="evidence" value="ECO:0007669"/>
    <property type="project" value="InterPro"/>
</dbReference>
<feature type="domain" description="Bacterial bifunctional deaminase-reductase C-terminal" evidence="1">
    <location>
        <begin position="39"/>
        <end position="241"/>
    </location>
</feature>
<reference evidence="3" key="1">
    <citation type="journal article" date="2022" name="ISME J.">
        <title>Genetic and phylogenetic analysis of dissimilatory iodate-reducing bacteria identifies potential niches across the world's oceans.</title>
        <authorList>
            <person name="Reyes-Umana V."/>
            <person name="Henning Z."/>
            <person name="Lee K."/>
            <person name="Barnum T.P."/>
            <person name="Coates J.D."/>
        </authorList>
    </citation>
    <scope>NUCLEOTIDE SEQUENCE [LARGE SCALE GENOMIC DNA]</scope>
    <source>
        <strain evidence="3">IR12</strain>
    </source>
</reference>
<dbReference type="GO" id="GO:0009231">
    <property type="term" value="P:riboflavin biosynthetic process"/>
    <property type="evidence" value="ECO:0007669"/>
    <property type="project" value="InterPro"/>
</dbReference>
<accession>A0A944D4G9</accession>
<gene>
    <name evidence="2" type="ORF">I8J34_01580</name>
</gene>
<protein>
    <submittedName>
        <fullName evidence="2">Dihydrofolate reductase family protein</fullName>
    </submittedName>
</protein>
<dbReference type="Gene3D" id="3.40.430.10">
    <property type="entry name" value="Dihydrofolate Reductase, subunit A"/>
    <property type="match status" value="1"/>
</dbReference>
<comment type="caution">
    <text evidence="2">The sequence shown here is derived from an EMBL/GenBank/DDBJ whole genome shotgun (WGS) entry which is preliminary data.</text>
</comment>
<evidence type="ECO:0000313" key="3">
    <source>
        <dbReference type="Proteomes" id="UP000694660"/>
    </source>
</evidence>
<dbReference type="EMBL" id="JAEKFT010000001">
    <property type="protein sequence ID" value="MBT0959850.1"/>
    <property type="molecule type" value="Genomic_DNA"/>
</dbReference>
<keyword evidence="3" id="KW-1185">Reference proteome</keyword>
<dbReference type="Pfam" id="PF01872">
    <property type="entry name" value="RibD_C"/>
    <property type="match status" value="1"/>
</dbReference>
<proteinExistence type="predicted"/>
<sequence length="281" mass="29755">MPFADDPVTQLYPPPSGPRPLAGLYLAHELRARGTPGRPFVYTNFITSLDGRISERDASGRRRVPEAIANARDWRLYLELMAQADVVLTTARHLRAIAAGRERPLPGLTGPEAAGLAAWREARGLAPAPTVAIASAELKVPAAALRRVVGPLLVLTHRGAPSARVMALTLEGANVRQVGATARLTAAEILAGLDGEGHRCIYSIAGPRMLHTLLAGDALDRLYLTVAHRVLGGTGDTLMPDDALAPPAGFTPAATYFDPHAPQHGGQLFLSLDRRPDGGAH</sequence>
<dbReference type="AlphaFoldDB" id="A0A944D4G9"/>
<dbReference type="InterPro" id="IPR002734">
    <property type="entry name" value="RibDG_C"/>
</dbReference>
<evidence type="ECO:0000259" key="1">
    <source>
        <dbReference type="Pfam" id="PF01872"/>
    </source>
</evidence>
<name>A0A944D4G9_DENI1</name>
<dbReference type="Proteomes" id="UP000694660">
    <property type="component" value="Unassembled WGS sequence"/>
</dbReference>
<dbReference type="SUPFAM" id="SSF53597">
    <property type="entry name" value="Dihydrofolate reductase-like"/>
    <property type="match status" value="1"/>
</dbReference>
<dbReference type="InterPro" id="IPR024072">
    <property type="entry name" value="DHFR-like_dom_sf"/>
</dbReference>
<organism evidence="2 3">
    <name type="scientific">Denitromonas iodatirespirans</name>
    <dbReference type="NCBI Taxonomy" id="2795389"/>
    <lineage>
        <taxon>Bacteria</taxon>
        <taxon>Pseudomonadati</taxon>
        <taxon>Pseudomonadota</taxon>
        <taxon>Betaproteobacteria</taxon>
        <taxon>Rhodocyclales</taxon>
        <taxon>Zoogloeaceae</taxon>
        <taxon>Denitromonas</taxon>
    </lineage>
</organism>
<dbReference type="RefSeq" id="WP_214359596.1">
    <property type="nucleotide sequence ID" value="NZ_JAEKFT010000001.1"/>
</dbReference>
<evidence type="ECO:0000313" key="2">
    <source>
        <dbReference type="EMBL" id="MBT0959850.1"/>
    </source>
</evidence>